<dbReference type="PANTHER" id="PTHR42844">
    <property type="entry name" value="DIHYDRONEOPTERIN ALDOLASE 1-RELATED"/>
    <property type="match status" value="1"/>
</dbReference>
<dbReference type="NCBIfam" id="TIGR00526">
    <property type="entry name" value="folB_dom"/>
    <property type="match status" value="1"/>
</dbReference>
<dbReference type="GO" id="GO:0005737">
    <property type="term" value="C:cytoplasm"/>
    <property type="evidence" value="ECO:0007669"/>
    <property type="project" value="TreeGrafter"/>
</dbReference>
<evidence type="ECO:0000256" key="3">
    <source>
        <dbReference type="ARBA" id="ARBA00005708"/>
    </source>
</evidence>
<keyword evidence="10" id="KW-1185">Reference proteome</keyword>
<dbReference type="SUPFAM" id="SSF55620">
    <property type="entry name" value="Tetrahydrobiopterin biosynthesis enzymes-like"/>
    <property type="match status" value="1"/>
</dbReference>
<reference evidence="9 10" key="1">
    <citation type="submission" date="2010-04" db="EMBL/GenBank/DDBJ databases">
        <authorList>
            <person name="Qin X."/>
            <person name="Bachman B."/>
            <person name="Battles P."/>
            <person name="Bell A."/>
            <person name="Bess C."/>
            <person name="Bickham C."/>
            <person name="Chaboub L."/>
            <person name="Chen D."/>
            <person name="Coyle M."/>
            <person name="Deiros D.R."/>
            <person name="Dinh H."/>
            <person name="Forbes L."/>
            <person name="Fowler G."/>
            <person name="Francisco L."/>
            <person name="Fu Q."/>
            <person name="Gubbala S."/>
            <person name="Hale W."/>
            <person name="Han Y."/>
            <person name="Hemphill L."/>
            <person name="Highlander S.K."/>
            <person name="Hirani K."/>
            <person name="Hogues M."/>
            <person name="Jackson L."/>
            <person name="Jakkamsetti A."/>
            <person name="Javaid M."/>
            <person name="Jiang H."/>
            <person name="Korchina V."/>
            <person name="Kovar C."/>
            <person name="Lara F."/>
            <person name="Lee S."/>
            <person name="Mata R."/>
            <person name="Mathew T."/>
            <person name="Moen C."/>
            <person name="Morales K."/>
            <person name="Munidasa M."/>
            <person name="Nazareth L."/>
            <person name="Ngo R."/>
            <person name="Nguyen L."/>
            <person name="Okwuonu G."/>
            <person name="Ongeri F."/>
            <person name="Patil S."/>
            <person name="Petrosino J."/>
            <person name="Pham C."/>
            <person name="Pham P."/>
            <person name="Pu L.-L."/>
            <person name="Puazo M."/>
            <person name="Raj R."/>
            <person name="Reid J."/>
            <person name="Rouhana J."/>
            <person name="Saada N."/>
            <person name="Shang Y."/>
            <person name="Simmons D."/>
            <person name="Thornton R."/>
            <person name="Warren J."/>
            <person name="Weissenberger G."/>
            <person name="Zhang J."/>
            <person name="Zhang L."/>
            <person name="Zhou C."/>
            <person name="Zhu D."/>
            <person name="Muzny D."/>
            <person name="Worley K."/>
            <person name="Gibbs R."/>
        </authorList>
    </citation>
    <scope>NUCLEOTIDE SEQUENCE [LARGE SCALE GENOMIC DNA]</scope>
    <source>
        <strain evidence="9 10">ATCC 49957</strain>
    </source>
</reference>
<evidence type="ECO:0000256" key="4">
    <source>
        <dbReference type="ARBA" id="ARBA00013043"/>
    </source>
</evidence>
<comment type="pathway">
    <text evidence="2">Cofactor biosynthesis; tetrahydrofolate biosynthesis; 2-amino-4-hydroxy-6-hydroxymethyl-7,8-dihydropteridine diphosphate from 7,8-dihydroneopterin triphosphate: step 3/4.</text>
</comment>
<comment type="similarity">
    <text evidence="3">Belongs to the DHNA family.</text>
</comment>
<keyword evidence="5" id="KW-0289">Folate biosynthesis</keyword>
<feature type="domain" description="Dihydroneopterin aldolase/epimerase" evidence="8">
    <location>
        <begin position="25"/>
        <end position="139"/>
    </location>
</feature>
<dbReference type="InterPro" id="IPR043133">
    <property type="entry name" value="GTP-CH-I_C/QueF"/>
</dbReference>
<dbReference type="GO" id="GO:0046656">
    <property type="term" value="P:folic acid biosynthetic process"/>
    <property type="evidence" value="ECO:0007669"/>
    <property type="project" value="UniProtKB-KW"/>
</dbReference>
<evidence type="ECO:0000256" key="7">
    <source>
        <dbReference type="ARBA" id="ARBA00032903"/>
    </source>
</evidence>
<dbReference type="AlphaFoldDB" id="D5RP98"/>
<comment type="caution">
    <text evidence="9">The sequence shown here is derived from an EMBL/GenBank/DDBJ whole genome shotgun (WGS) entry which is preliminary data.</text>
</comment>
<dbReference type="Pfam" id="PF02152">
    <property type="entry name" value="FolB"/>
    <property type="match status" value="1"/>
</dbReference>
<gene>
    <name evidence="9" type="primary">folB</name>
    <name evidence="9" type="ORF">HMPREF0731_2909</name>
</gene>
<evidence type="ECO:0000256" key="2">
    <source>
        <dbReference type="ARBA" id="ARBA00005013"/>
    </source>
</evidence>
<dbReference type="Proteomes" id="UP000005324">
    <property type="component" value="Unassembled WGS sequence"/>
</dbReference>
<dbReference type="SMART" id="SM00905">
    <property type="entry name" value="FolB"/>
    <property type="match status" value="1"/>
</dbReference>
<evidence type="ECO:0000256" key="6">
    <source>
        <dbReference type="ARBA" id="ARBA00023239"/>
    </source>
</evidence>
<dbReference type="GO" id="GO:0004150">
    <property type="term" value="F:dihydroneopterin aldolase activity"/>
    <property type="evidence" value="ECO:0007669"/>
    <property type="project" value="UniProtKB-EC"/>
</dbReference>
<evidence type="ECO:0000256" key="1">
    <source>
        <dbReference type="ARBA" id="ARBA00001353"/>
    </source>
</evidence>
<accession>D5RP98</accession>
<comment type="catalytic activity">
    <reaction evidence="1">
        <text>7,8-dihydroneopterin = 6-hydroxymethyl-7,8-dihydropterin + glycolaldehyde</text>
        <dbReference type="Rhea" id="RHEA:10540"/>
        <dbReference type="ChEBI" id="CHEBI:17001"/>
        <dbReference type="ChEBI" id="CHEBI:17071"/>
        <dbReference type="ChEBI" id="CHEBI:44841"/>
        <dbReference type="EC" id="4.1.2.25"/>
    </reaction>
</comment>
<proteinExistence type="inferred from homology"/>
<dbReference type="Gene3D" id="3.30.1130.10">
    <property type="match status" value="1"/>
</dbReference>
<evidence type="ECO:0000313" key="9">
    <source>
        <dbReference type="EMBL" id="EFH10872.1"/>
    </source>
</evidence>
<dbReference type="HOGENOM" id="CLU_112632_0_1_5"/>
<organism evidence="9 10">
    <name type="scientific">Pseudoroseomonas cervicalis ATCC 49957</name>
    <dbReference type="NCBI Taxonomy" id="525371"/>
    <lineage>
        <taxon>Bacteria</taxon>
        <taxon>Pseudomonadati</taxon>
        <taxon>Pseudomonadota</taxon>
        <taxon>Alphaproteobacteria</taxon>
        <taxon>Acetobacterales</taxon>
        <taxon>Roseomonadaceae</taxon>
        <taxon>Roseomonas</taxon>
    </lineage>
</organism>
<evidence type="ECO:0000259" key="8">
    <source>
        <dbReference type="SMART" id="SM00905"/>
    </source>
</evidence>
<dbReference type="EC" id="4.1.2.25" evidence="4"/>
<keyword evidence="6 9" id="KW-0456">Lyase</keyword>
<evidence type="ECO:0000256" key="5">
    <source>
        <dbReference type="ARBA" id="ARBA00022909"/>
    </source>
</evidence>
<evidence type="ECO:0000313" key="10">
    <source>
        <dbReference type="Proteomes" id="UP000005324"/>
    </source>
</evidence>
<dbReference type="PANTHER" id="PTHR42844:SF1">
    <property type="entry name" value="DIHYDRONEOPTERIN ALDOLASE 1-RELATED"/>
    <property type="match status" value="1"/>
</dbReference>
<dbReference type="InterPro" id="IPR006156">
    <property type="entry name" value="Dihydroneopterin_aldolase"/>
</dbReference>
<sequence length="146" mass="15383">MVAGARPGAAGMSYAPDAARGLRRVVVRGLAVEAHIGIYPHEEAAPQRVRIDVELLAEDDAAPHGVGEDRLERVVDYEAVANTARRIALDGHVRLAETLAERIACAVLAGDARIAAARVTVEKPDIIADVAAVGVTVERLRRPAVG</sequence>
<dbReference type="InterPro" id="IPR006157">
    <property type="entry name" value="FolB_dom"/>
</dbReference>
<name>D5RP98_9PROT</name>
<protein>
    <recommendedName>
        <fullName evidence="4">dihydroneopterin aldolase</fullName>
        <ecNumber evidence="4">4.1.2.25</ecNumber>
    </recommendedName>
    <alternativeName>
        <fullName evidence="7">7,8-dihydroneopterin aldolase</fullName>
    </alternativeName>
</protein>
<dbReference type="EMBL" id="ADVL01000622">
    <property type="protein sequence ID" value="EFH10872.1"/>
    <property type="molecule type" value="Genomic_DNA"/>
</dbReference>